<keyword evidence="3" id="KW-0805">Transcription regulation</keyword>
<dbReference type="FunFam" id="3.40.50.2300:FF:000001">
    <property type="entry name" value="DNA-binding response regulator PhoB"/>
    <property type="match status" value="1"/>
</dbReference>
<reference evidence="10 11" key="1">
    <citation type="submission" date="2018-05" db="EMBL/GenBank/DDBJ databases">
        <title>Leucothrix arctica sp. nov., isolated from Arctic seawater.</title>
        <authorList>
            <person name="Choi A."/>
            <person name="Baek K."/>
        </authorList>
    </citation>
    <scope>NUCLEOTIDE SEQUENCE [LARGE SCALE GENOMIC DNA]</scope>
    <source>
        <strain evidence="10 11">IMCC9719</strain>
    </source>
</reference>
<evidence type="ECO:0000313" key="10">
    <source>
        <dbReference type="EMBL" id="PWQ99618.1"/>
    </source>
</evidence>
<dbReference type="Proteomes" id="UP000245506">
    <property type="component" value="Unassembled WGS sequence"/>
</dbReference>
<feature type="domain" description="OmpR/PhoB-type" evidence="9">
    <location>
        <begin position="132"/>
        <end position="230"/>
    </location>
</feature>
<dbReference type="Gene3D" id="3.40.50.2300">
    <property type="match status" value="1"/>
</dbReference>
<dbReference type="SUPFAM" id="SSF52172">
    <property type="entry name" value="CheY-like"/>
    <property type="match status" value="1"/>
</dbReference>
<evidence type="ECO:0000313" key="11">
    <source>
        <dbReference type="Proteomes" id="UP000245506"/>
    </source>
</evidence>
<sequence>MNVSLILIVEDEDKIAQILVDYLKNDGFETQVLNTGLDAVETVKTTEPDLVILDLMLPEKDGVSICREVRQFSNVPIMMLTAKVDEVDRLIGLELGADDYVCKPFLPREVVARVKTILRRVQSTQNTNDSIGQQLSYRSITLQCDRYVCLISNQRVELTPVEFRLLQTLMASPGRVFSRDVLIQFSYSDGRVVSDRTVDSHVKNLRKKVSAVTGSEELIHSIYGVGYKIE</sequence>
<dbReference type="SMART" id="SM00862">
    <property type="entry name" value="Trans_reg_C"/>
    <property type="match status" value="1"/>
</dbReference>
<dbReference type="PANTHER" id="PTHR48111:SF59">
    <property type="entry name" value="TRANSCRIPTIONAL REGULATORY PROTEIN BAER"/>
    <property type="match status" value="1"/>
</dbReference>
<keyword evidence="2" id="KW-0902">Two-component regulatory system</keyword>
<evidence type="ECO:0000256" key="3">
    <source>
        <dbReference type="ARBA" id="ARBA00023015"/>
    </source>
</evidence>
<protein>
    <submittedName>
        <fullName evidence="10">Two-component system response regulator BaeR</fullName>
    </submittedName>
</protein>
<dbReference type="InterPro" id="IPR036388">
    <property type="entry name" value="WH-like_DNA-bd_sf"/>
</dbReference>
<feature type="domain" description="Response regulatory" evidence="8">
    <location>
        <begin position="5"/>
        <end position="118"/>
    </location>
</feature>
<evidence type="ECO:0000256" key="5">
    <source>
        <dbReference type="ARBA" id="ARBA00023163"/>
    </source>
</evidence>
<comment type="caution">
    <text evidence="10">The sequence shown here is derived from an EMBL/GenBank/DDBJ whole genome shotgun (WGS) entry which is preliminary data.</text>
</comment>
<dbReference type="SUPFAM" id="SSF46894">
    <property type="entry name" value="C-terminal effector domain of the bipartite response regulators"/>
    <property type="match status" value="1"/>
</dbReference>
<dbReference type="Pfam" id="PF00072">
    <property type="entry name" value="Response_reg"/>
    <property type="match status" value="1"/>
</dbReference>
<evidence type="ECO:0000256" key="7">
    <source>
        <dbReference type="PROSITE-ProRule" id="PRU01091"/>
    </source>
</evidence>
<dbReference type="InterPro" id="IPR011006">
    <property type="entry name" value="CheY-like_superfamily"/>
</dbReference>
<dbReference type="InterPro" id="IPR001789">
    <property type="entry name" value="Sig_transdc_resp-reg_receiver"/>
</dbReference>
<name>A0A317CM59_9GAMM</name>
<dbReference type="InterPro" id="IPR001867">
    <property type="entry name" value="OmpR/PhoB-type_DNA-bd"/>
</dbReference>
<keyword evidence="1 6" id="KW-0597">Phosphoprotein</keyword>
<accession>A0A317CM59</accession>
<feature type="modified residue" description="4-aspartylphosphate" evidence="6">
    <location>
        <position position="54"/>
    </location>
</feature>
<dbReference type="PANTHER" id="PTHR48111">
    <property type="entry name" value="REGULATOR OF RPOS"/>
    <property type="match status" value="1"/>
</dbReference>
<keyword evidence="11" id="KW-1185">Reference proteome</keyword>
<keyword evidence="4 7" id="KW-0238">DNA-binding</keyword>
<dbReference type="RefSeq" id="WP_109821513.1">
    <property type="nucleotide sequence ID" value="NZ_QGKL01000004.1"/>
</dbReference>
<dbReference type="GO" id="GO:0006355">
    <property type="term" value="P:regulation of DNA-templated transcription"/>
    <property type="evidence" value="ECO:0007669"/>
    <property type="project" value="InterPro"/>
</dbReference>
<evidence type="ECO:0000256" key="2">
    <source>
        <dbReference type="ARBA" id="ARBA00023012"/>
    </source>
</evidence>
<evidence type="ECO:0000256" key="1">
    <source>
        <dbReference type="ARBA" id="ARBA00022553"/>
    </source>
</evidence>
<dbReference type="GO" id="GO:0032993">
    <property type="term" value="C:protein-DNA complex"/>
    <property type="evidence" value="ECO:0007669"/>
    <property type="project" value="TreeGrafter"/>
</dbReference>
<evidence type="ECO:0000256" key="6">
    <source>
        <dbReference type="PROSITE-ProRule" id="PRU00169"/>
    </source>
</evidence>
<dbReference type="GO" id="GO:0000976">
    <property type="term" value="F:transcription cis-regulatory region binding"/>
    <property type="evidence" value="ECO:0007669"/>
    <property type="project" value="TreeGrafter"/>
</dbReference>
<dbReference type="PROSITE" id="PS51755">
    <property type="entry name" value="OMPR_PHOB"/>
    <property type="match status" value="1"/>
</dbReference>
<evidence type="ECO:0000256" key="4">
    <source>
        <dbReference type="ARBA" id="ARBA00023125"/>
    </source>
</evidence>
<gene>
    <name evidence="10" type="ORF">DKT75_00675</name>
</gene>
<evidence type="ECO:0000259" key="8">
    <source>
        <dbReference type="PROSITE" id="PS50110"/>
    </source>
</evidence>
<dbReference type="InterPro" id="IPR016032">
    <property type="entry name" value="Sig_transdc_resp-reg_C-effctor"/>
</dbReference>
<dbReference type="InterPro" id="IPR039420">
    <property type="entry name" value="WalR-like"/>
</dbReference>
<dbReference type="Pfam" id="PF00486">
    <property type="entry name" value="Trans_reg_C"/>
    <property type="match status" value="1"/>
</dbReference>
<evidence type="ECO:0000259" key="9">
    <source>
        <dbReference type="PROSITE" id="PS51755"/>
    </source>
</evidence>
<dbReference type="PROSITE" id="PS50110">
    <property type="entry name" value="RESPONSE_REGULATORY"/>
    <property type="match status" value="1"/>
</dbReference>
<dbReference type="SMART" id="SM00448">
    <property type="entry name" value="REC"/>
    <property type="match status" value="1"/>
</dbReference>
<proteinExistence type="predicted"/>
<keyword evidence="5" id="KW-0804">Transcription</keyword>
<dbReference type="Gene3D" id="1.10.10.10">
    <property type="entry name" value="Winged helix-like DNA-binding domain superfamily/Winged helix DNA-binding domain"/>
    <property type="match status" value="1"/>
</dbReference>
<feature type="DNA-binding region" description="OmpR/PhoB-type" evidence="7">
    <location>
        <begin position="132"/>
        <end position="230"/>
    </location>
</feature>
<dbReference type="OrthoDB" id="9802426at2"/>
<dbReference type="CDD" id="cd00383">
    <property type="entry name" value="trans_reg_C"/>
    <property type="match status" value="1"/>
</dbReference>
<dbReference type="GO" id="GO:0000156">
    <property type="term" value="F:phosphorelay response regulator activity"/>
    <property type="evidence" value="ECO:0007669"/>
    <property type="project" value="TreeGrafter"/>
</dbReference>
<dbReference type="EMBL" id="QGKL01000004">
    <property type="protein sequence ID" value="PWQ99618.1"/>
    <property type="molecule type" value="Genomic_DNA"/>
</dbReference>
<organism evidence="10 11">
    <name type="scientific">Leucothrix arctica</name>
    <dbReference type="NCBI Taxonomy" id="1481894"/>
    <lineage>
        <taxon>Bacteria</taxon>
        <taxon>Pseudomonadati</taxon>
        <taxon>Pseudomonadota</taxon>
        <taxon>Gammaproteobacteria</taxon>
        <taxon>Thiotrichales</taxon>
        <taxon>Thiotrichaceae</taxon>
        <taxon>Leucothrix</taxon>
    </lineage>
</organism>
<dbReference type="Gene3D" id="6.10.250.690">
    <property type="match status" value="1"/>
</dbReference>
<dbReference type="GO" id="GO:0005829">
    <property type="term" value="C:cytosol"/>
    <property type="evidence" value="ECO:0007669"/>
    <property type="project" value="TreeGrafter"/>
</dbReference>
<dbReference type="AlphaFoldDB" id="A0A317CM59"/>